<sequence length="62" mass="7219">MLKVVVDTNVFISSFFGGIPRQITDCWKKGKITLCFSQQIIEEYIDIDIMFPSAFVKTWIQK</sequence>
<dbReference type="RefSeq" id="WP_006965256.1">
    <property type="nucleotide sequence ID" value="NZ_APJX01000003.1"/>
</dbReference>
<keyword evidence="3" id="KW-1185">Reference proteome</keyword>
<evidence type="ECO:0000313" key="2">
    <source>
        <dbReference type="EMBL" id="EMS79928.1"/>
    </source>
</evidence>
<protein>
    <submittedName>
        <fullName evidence="2">PIN domain-containing protein</fullName>
    </submittedName>
</protein>
<dbReference type="AlphaFoldDB" id="S0FXY2"/>
<proteinExistence type="predicted"/>
<evidence type="ECO:0000313" key="3">
    <source>
        <dbReference type="Proteomes" id="UP000014216"/>
    </source>
</evidence>
<name>S0FXY2_9BACT</name>
<dbReference type="EMBL" id="APJX01000003">
    <property type="protein sequence ID" value="EMS79928.1"/>
    <property type="molecule type" value="Genomic_DNA"/>
</dbReference>
<dbReference type="InterPro" id="IPR002716">
    <property type="entry name" value="PIN_dom"/>
</dbReference>
<reference evidence="2 3" key="1">
    <citation type="journal article" date="2013" name="Genome Announc.">
        <title>Draft Genome Sequence of Desulfotignum phosphitoxidans DSM 13687 Strain FiPS-3.</title>
        <authorList>
            <person name="Poehlein A."/>
            <person name="Daniel R."/>
            <person name="Simeonova D.D."/>
        </authorList>
    </citation>
    <scope>NUCLEOTIDE SEQUENCE [LARGE SCALE GENOMIC DNA]</scope>
    <source>
        <strain evidence="2 3">DSM 13687</strain>
    </source>
</reference>
<feature type="domain" description="PIN" evidence="1">
    <location>
        <begin position="3"/>
        <end position="46"/>
    </location>
</feature>
<organism evidence="2 3">
    <name type="scientific">Desulfotignum phosphitoxidans DSM 13687</name>
    <dbReference type="NCBI Taxonomy" id="1286635"/>
    <lineage>
        <taxon>Bacteria</taxon>
        <taxon>Pseudomonadati</taxon>
        <taxon>Thermodesulfobacteriota</taxon>
        <taxon>Desulfobacteria</taxon>
        <taxon>Desulfobacterales</taxon>
        <taxon>Desulfobacteraceae</taxon>
        <taxon>Desulfotignum</taxon>
    </lineage>
</organism>
<dbReference type="OrthoDB" id="9798108at2"/>
<gene>
    <name evidence="2" type="ORF">Dpo_3c00700</name>
</gene>
<comment type="caution">
    <text evidence="2">The sequence shown here is derived from an EMBL/GenBank/DDBJ whole genome shotgun (WGS) entry which is preliminary data.</text>
</comment>
<accession>S0FXY2</accession>
<evidence type="ECO:0000259" key="1">
    <source>
        <dbReference type="Pfam" id="PF13470"/>
    </source>
</evidence>
<dbReference type="Proteomes" id="UP000014216">
    <property type="component" value="Unassembled WGS sequence"/>
</dbReference>
<dbReference type="Pfam" id="PF13470">
    <property type="entry name" value="PIN_3"/>
    <property type="match status" value="1"/>
</dbReference>